<feature type="region of interest" description="Disordered" evidence="1">
    <location>
        <begin position="80"/>
        <end position="132"/>
    </location>
</feature>
<proteinExistence type="predicted"/>
<accession>A0A7S2VE46</accession>
<reference evidence="2" key="1">
    <citation type="submission" date="2021-01" db="EMBL/GenBank/DDBJ databases">
        <authorList>
            <person name="Corre E."/>
            <person name="Pelletier E."/>
            <person name="Niang G."/>
            <person name="Scheremetjew M."/>
            <person name="Finn R."/>
            <person name="Kale V."/>
            <person name="Holt S."/>
            <person name="Cochrane G."/>
            <person name="Meng A."/>
            <person name="Brown T."/>
            <person name="Cohen L."/>
        </authorList>
    </citation>
    <scope>NUCLEOTIDE SEQUENCE</scope>
    <source>
        <strain evidence="2">CCMP125</strain>
    </source>
</reference>
<name>A0A7S2VE46_9STRA</name>
<sequence>MSIPIRCVSSQMKSLVSRMNHLSIRSQAASSMVIASKPFSPASLSVVPHCHSVAAWRTQNNQLLSSPVLGSSQLDYLQSPTAQQTRSIMKKKKKKKSQLTTKKKHEIKMKAKREEAAKAQKDSEEGNQVAQQHSEWVEFQKSIAVEGFETGQIMEAIKGAGNRNRLRRSRRLAMKRLASRVQKEKERQKFLKVGGGLFPALSYSPEETERLLARARAALPVRTGRRGTRNLKRQARRWWLVRQIRKKYKKNIIQAHFRRMAERSARHKKSWAVIEKAPTVRSEEADYQLASFQRWDSLVRANGASDSDEDWEDVDDLSLDGKQQKM</sequence>
<feature type="region of interest" description="Disordered" evidence="1">
    <location>
        <begin position="302"/>
        <end position="326"/>
    </location>
</feature>
<organism evidence="2">
    <name type="scientific">Entomoneis paludosa</name>
    <dbReference type="NCBI Taxonomy" id="265537"/>
    <lineage>
        <taxon>Eukaryota</taxon>
        <taxon>Sar</taxon>
        <taxon>Stramenopiles</taxon>
        <taxon>Ochrophyta</taxon>
        <taxon>Bacillariophyta</taxon>
        <taxon>Bacillariophyceae</taxon>
        <taxon>Bacillariophycidae</taxon>
        <taxon>Entomoneidaceae</taxon>
        <taxon>Entomoneis</taxon>
    </lineage>
</organism>
<gene>
    <name evidence="2" type="ORF">APAL1065_LOCUS3416</name>
</gene>
<feature type="compositionally biased region" description="Basic residues" evidence="1">
    <location>
        <begin position="88"/>
        <end position="107"/>
    </location>
</feature>
<evidence type="ECO:0000313" key="2">
    <source>
        <dbReference type="EMBL" id="CAD9946708.1"/>
    </source>
</evidence>
<dbReference type="EMBL" id="HBHT01005140">
    <property type="protein sequence ID" value="CAD9946708.1"/>
    <property type="molecule type" value="Transcribed_RNA"/>
</dbReference>
<dbReference type="AlphaFoldDB" id="A0A7S2VE46"/>
<feature type="compositionally biased region" description="Basic and acidic residues" evidence="1">
    <location>
        <begin position="108"/>
        <end position="124"/>
    </location>
</feature>
<evidence type="ECO:0000256" key="1">
    <source>
        <dbReference type="SAM" id="MobiDB-lite"/>
    </source>
</evidence>
<protein>
    <submittedName>
        <fullName evidence="2">Uncharacterized protein</fullName>
    </submittedName>
</protein>
<feature type="compositionally biased region" description="Acidic residues" evidence="1">
    <location>
        <begin position="306"/>
        <end position="318"/>
    </location>
</feature>